<dbReference type="Gene3D" id="1.10.443.10">
    <property type="entry name" value="Intergrase catalytic core"/>
    <property type="match status" value="1"/>
</dbReference>
<sequence>MLALELHDYQHLIIYINKIRRQVAHDFVFVSTVNNNAPLSYHSVYNLFTKIDKVIENKFSKYKKTEYFDSVYNITPHVTRHTWAYLTLQKIYRDKYHKIKHNSRLSGFDFSIAGLMSEAKDELRILGGWSHDSNMPDLYARRFLSERANIANINRIITDTSDDNLFDITAKAFTEINT</sequence>
<name>A0ABY8G804_9GAMM</name>
<evidence type="ECO:0000313" key="3">
    <source>
        <dbReference type="Proteomes" id="UP001219630"/>
    </source>
</evidence>
<proteinExistence type="predicted"/>
<keyword evidence="3" id="KW-1185">Reference proteome</keyword>
<organism evidence="2 3">
    <name type="scientific">Dickeya lacustris</name>
    <dbReference type="NCBI Taxonomy" id="2259638"/>
    <lineage>
        <taxon>Bacteria</taxon>
        <taxon>Pseudomonadati</taxon>
        <taxon>Pseudomonadota</taxon>
        <taxon>Gammaproteobacteria</taxon>
        <taxon>Enterobacterales</taxon>
        <taxon>Pectobacteriaceae</taxon>
        <taxon>Dickeya</taxon>
    </lineage>
</organism>
<dbReference type="InterPro" id="IPR013762">
    <property type="entry name" value="Integrase-like_cat_sf"/>
</dbReference>
<evidence type="ECO:0000313" key="2">
    <source>
        <dbReference type="EMBL" id="WFN56082.1"/>
    </source>
</evidence>
<gene>
    <name evidence="2" type="ORF">O1Q98_01770</name>
</gene>
<evidence type="ECO:0008006" key="4">
    <source>
        <dbReference type="Google" id="ProtNLM"/>
    </source>
</evidence>
<keyword evidence="1" id="KW-0233">DNA recombination</keyword>
<dbReference type="InterPro" id="IPR011010">
    <property type="entry name" value="DNA_brk_join_enz"/>
</dbReference>
<evidence type="ECO:0000256" key="1">
    <source>
        <dbReference type="ARBA" id="ARBA00023172"/>
    </source>
</evidence>
<protein>
    <recommendedName>
        <fullName evidence="4">Site-specific integrase</fullName>
    </recommendedName>
</protein>
<dbReference type="SUPFAM" id="SSF56349">
    <property type="entry name" value="DNA breaking-rejoining enzymes"/>
    <property type="match status" value="1"/>
</dbReference>
<reference evidence="2 3" key="1">
    <citation type="submission" date="2022-12" db="EMBL/GenBank/DDBJ databases">
        <title>Complete genome sequencing of Dickeya lacustris type strain LMG30899.</title>
        <authorList>
            <person name="Dobhal S."/>
            <person name="Arizala D."/>
            <person name="Arif M."/>
        </authorList>
    </citation>
    <scope>NUCLEOTIDE SEQUENCE [LARGE SCALE GENOMIC DNA]</scope>
    <source>
        <strain evidence="2 3">LMG30899</strain>
    </source>
</reference>
<accession>A0ABY8G804</accession>
<dbReference type="Proteomes" id="UP001219630">
    <property type="component" value="Chromosome"/>
</dbReference>
<dbReference type="RefSeq" id="WP_125259518.1">
    <property type="nucleotide sequence ID" value="NZ_CP114280.1"/>
</dbReference>
<dbReference type="EMBL" id="CP114280">
    <property type="protein sequence ID" value="WFN56082.1"/>
    <property type="molecule type" value="Genomic_DNA"/>
</dbReference>